<protein>
    <submittedName>
        <fullName evidence="2">Uncharacterized protein</fullName>
    </submittedName>
</protein>
<comment type="caution">
    <text evidence="2">The sequence shown here is derived from an EMBL/GenBank/DDBJ whole genome shotgun (WGS) entry which is preliminary data.</text>
</comment>
<proteinExistence type="predicted"/>
<keyword evidence="3" id="KW-1185">Reference proteome</keyword>
<evidence type="ECO:0000313" key="3">
    <source>
        <dbReference type="Proteomes" id="UP001500320"/>
    </source>
</evidence>
<sequence length="71" mass="7412">MFATKAIESATAHQAPHPARVPAGDGDGLRARGEYPTRSGAWNASVRAADHVRAVNGCLRGGRRGAVCWDG</sequence>
<reference evidence="3" key="1">
    <citation type="journal article" date="2019" name="Int. J. Syst. Evol. Microbiol.">
        <title>The Global Catalogue of Microorganisms (GCM) 10K type strain sequencing project: providing services to taxonomists for standard genome sequencing and annotation.</title>
        <authorList>
            <consortium name="The Broad Institute Genomics Platform"/>
            <consortium name="The Broad Institute Genome Sequencing Center for Infectious Disease"/>
            <person name="Wu L."/>
            <person name="Ma J."/>
        </authorList>
    </citation>
    <scope>NUCLEOTIDE SEQUENCE [LARGE SCALE GENOMIC DNA]</scope>
    <source>
        <strain evidence="3">JCM 9373</strain>
    </source>
</reference>
<organism evidence="2 3">
    <name type="scientific">Planomonospora alba</name>
    <dbReference type="NCBI Taxonomy" id="161354"/>
    <lineage>
        <taxon>Bacteria</taxon>
        <taxon>Bacillati</taxon>
        <taxon>Actinomycetota</taxon>
        <taxon>Actinomycetes</taxon>
        <taxon>Streptosporangiales</taxon>
        <taxon>Streptosporangiaceae</taxon>
        <taxon>Planomonospora</taxon>
    </lineage>
</organism>
<evidence type="ECO:0000313" key="2">
    <source>
        <dbReference type="EMBL" id="GAA3153402.1"/>
    </source>
</evidence>
<evidence type="ECO:0000256" key="1">
    <source>
        <dbReference type="SAM" id="MobiDB-lite"/>
    </source>
</evidence>
<feature type="region of interest" description="Disordered" evidence="1">
    <location>
        <begin position="1"/>
        <end position="34"/>
    </location>
</feature>
<dbReference type="EMBL" id="BAAAUT010000046">
    <property type="protein sequence ID" value="GAA3153402.1"/>
    <property type="molecule type" value="Genomic_DNA"/>
</dbReference>
<accession>A0ABP6NNQ0</accession>
<dbReference type="Proteomes" id="UP001500320">
    <property type="component" value="Unassembled WGS sequence"/>
</dbReference>
<gene>
    <name evidence="2" type="ORF">GCM10010466_50460</name>
</gene>
<name>A0ABP6NNQ0_9ACTN</name>